<dbReference type="SUPFAM" id="SSF48726">
    <property type="entry name" value="Immunoglobulin"/>
    <property type="match status" value="5"/>
</dbReference>
<dbReference type="SMART" id="SM00089">
    <property type="entry name" value="PKD"/>
    <property type="match status" value="6"/>
</dbReference>
<accession>A0ABW0I504</accession>
<gene>
    <name evidence="5" type="ORF">ACFPMF_04715</name>
</gene>
<evidence type="ECO:0000313" key="6">
    <source>
        <dbReference type="Proteomes" id="UP001596106"/>
    </source>
</evidence>
<dbReference type="InterPro" id="IPR007110">
    <property type="entry name" value="Ig-like_dom"/>
</dbReference>
<dbReference type="Proteomes" id="UP001596106">
    <property type="component" value="Unassembled WGS sequence"/>
</dbReference>
<evidence type="ECO:0000259" key="4">
    <source>
        <dbReference type="PROSITE" id="PS50835"/>
    </source>
</evidence>
<dbReference type="InterPro" id="IPR025667">
    <property type="entry name" value="SprB_repeat"/>
</dbReference>
<keyword evidence="1" id="KW-0677">Repeat</keyword>
<reference evidence="6" key="1">
    <citation type="journal article" date="2019" name="Int. J. Syst. Evol. Microbiol.">
        <title>The Global Catalogue of Microorganisms (GCM) 10K type strain sequencing project: providing services to taxonomists for standard genome sequencing and annotation.</title>
        <authorList>
            <consortium name="The Broad Institute Genomics Platform"/>
            <consortium name="The Broad Institute Genome Sequencing Center for Infectious Disease"/>
            <person name="Wu L."/>
            <person name="Ma J."/>
        </authorList>
    </citation>
    <scope>NUCLEOTIDE SEQUENCE [LARGE SCALE GENOMIC DNA]</scope>
    <source>
        <strain evidence="6">CCUG 55250</strain>
    </source>
</reference>
<dbReference type="EMBL" id="JBHSMA010000001">
    <property type="protein sequence ID" value="MFC5408596.1"/>
    <property type="molecule type" value="Genomic_DNA"/>
</dbReference>
<evidence type="ECO:0000256" key="3">
    <source>
        <dbReference type="SAM" id="SignalP"/>
    </source>
</evidence>
<feature type="domain" description="Ig-like" evidence="4">
    <location>
        <begin position="42"/>
        <end position="126"/>
    </location>
</feature>
<evidence type="ECO:0000313" key="5">
    <source>
        <dbReference type="EMBL" id="MFC5408596.1"/>
    </source>
</evidence>
<dbReference type="PANTHER" id="PTHR44170:SF6">
    <property type="entry name" value="CONTACTIN"/>
    <property type="match status" value="1"/>
</dbReference>
<dbReference type="InterPro" id="IPR003599">
    <property type="entry name" value="Ig_sub"/>
</dbReference>
<organism evidence="5 6">
    <name type="scientific">Larkinella bovis</name>
    <dbReference type="NCBI Taxonomy" id="683041"/>
    <lineage>
        <taxon>Bacteria</taxon>
        <taxon>Pseudomonadati</taxon>
        <taxon>Bacteroidota</taxon>
        <taxon>Cytophagia</taxon>
        <taxon>Cytophagales</taxon>
        <taxon>Spirosomataceae</taxon>
        <taxon>Larkinella</taxon>
    </lineage>
</organism>
<protein>
    <submittedName>
        <fullName evidence="5">T9SS type A sorting domain-containing protein</fullName>
    </submittedName>
</protein>
<dbReference type="PANTHER" id="PTHR44170">
    <property type="entry name" value="PROTEIN SIDEKICK"/>
    <property type="match status" value="1"/>
</dbReference>
<dbReference type="RefSeq" id="WP_379841628.1">
    <property type="nucleotide sequence ID" value="NZ_JBHSMA010000001.1"/>
</dbReference>
<dbReference type="Pfam" id="PF18962">
    <property type="entry name" value="Por_Secre_tail"/>
    <property type="match status" value="1"/>
</dbReference>
<feature type="signal peptide" evidence="3">
    <location>
        <begin position="1"/>
        <end position="23"/>
    </location>
</feature>
<dbReference type="PROSITE" id="PS50835">
    <property type="entry name" value="IG_LIKE"/>
    <property type="match status" value="3"/>
</dbReference>
<dbReference type="InterPro" id="IPR013783">
    <property type="entry name" value="Ig-like_fold"/>
</dbReference>
<keyword evidence="3" id="KW-0732">Signal</keyword>
<proteinExistence type="predicted"/>
<dbReference type="Gene3D" id="2.40.10.10">
    <property type="entry name" value="Trypsin-like serine proteases"/>
    <property type="match status" value="2"/>
</dbReference>
<dbReference type="InterPro" id="IPR022409">
    <property type="entry name" value="PKD/Chitinase_dom"/>
</dbReference>
<name>A0ABW0I504_9BACT</name>
<keyword evidence="6" id="KW-1185">Reference proteome</keyword>
<dbReference type="SMART" id="SM00409">
    <property type="entry name" value="IG"/>
    <property type="match status" value="6"/>
</dbReference>
<feature type="domain" description="Ig-like" evidence="4">
    <location>
        <begin position="1554"/>
        <end position="1641"/>
    </location>
</feature>
<evidence type="ECO:0000256" key="1">
    <source>
        <dbReference type="ARBA" id="ARBA00022737"/>
    </source>
</evidence>
<dbReference type="Pfam" id="PF13573">
    <property type="entry name" value="SprB"/>
    <property type="match status" value="16"/>
</dbReference>
<evidence type="ECO:0000256" key="2">
    <source>
        <dbReference type="ARBA" id="ARBA00023157"/>
    </source>
</evidence>
<dbReference type="InterPro" id="IPR026444">
    <property type="entry name" value="Secre_tail"/>
</dbReference>
<dbReference type="NCBIfam" id="TIGR04183">
    <property type="entry name" value="Por_Secre_tail"/>
    <property type="match status" value="1"/>
</dbReference>
<feature type="domain" description="Ig-like" evidence="4">
    <location>
        <begin position="218"/>
        <end position="333"/>
    </location>
</feature>
<dbReference type="InterPro" id="IPR043504">
    <property type="entry name" value="Peptidase_S1_PA_chymotrypsin"/>
</dbReference>
<dbReference type="Gene3D" id="2.60.40.740">
    <property type="match status" value="11"/>
</dbReference>
<keyword evidence="2" id="KW-1015">Disulfide bond</keyword>
<feature type="chain" id="PRO_5047068120" evidence="3">
    <location>
        <begin position="24"/>
        <end position="2050"/>
    </location>
</feature>
<dbReference type="InterPro" id="IPR036179">
    <property type="entry name" value="Ig-like_dom_sf"/>
</dbReference>
<sequence length="2050" mass="210722">MKTIHTLFRCLLMIVGLMQLASATYGREIVATGKTDAATSSPLKAAATITGHPLSATVCPGQPTTLSVTATGTALTYQWRKNNTNLVGATAATYTIANVLPEDAGSYDVVVGSSTGPATSNPAVLTVRPYTLIPTPPVAQTANVGSPVTFSAVATGDITGYQWLKNDVAIPSATSTIFTIPSVTTADAGLYTIRVFAPCGAQTAMPVNLVVNGTSSSPITITEHPTSQTACAGGSATFRVMATGDNITSIRWRKNGTIIPGLASGAAYTIAPLSSADEGEYDAVLTNASGSVTSNKATLTVRSSATITSHPAGQTVCAGNSATFSVAVSGSVTGYQWRKDGSDIPGATNATYTVSSASTADRGEYDVQVNTSCGLITSNPATLVFVSRLMVLATPSSQTVCTGGAATFGVAVAGSDLTGYQWRKNGIAIPGATNPSFPLSNVTSNDAGEYEILVSNVCGVTTSNKTVLIVATPLQLSVSATPVSCFQGNTGQASVAVSGGTGNYTYRWNTGATTATINNLAAGTYSVVVTDGAGCSNSANVTVNQPTELVLTATPTAVNCFGGNDGSATASATGGTSPYNYRWNTGATTSTLTGITAGTYSVTVTDANGCQQSKTVTINQPTQLVVTTTSTAVKCFGGNDGQVITNVSGGTGSYRFSWNTGATSSVLTGITAGTYQVTVTDANGCQQTATAQVNQPTTLLTLTTSVTAVKCFNTRDGVASALASGGGTAYNYQWSTGANTPSISGLAPGAYSVQVTDNNGCIRSASVDISQPTLLSLTTSSTAVKCFGNNDGSANVIASGSVGNYTYTWNTGATTSTINSLTAGSYSVQVSDANGCQQTGSVEVTQPTRLLLSLQKSDIKCFSGNDGQVTSSVTGGVGNYVYQWNTGATTSTITGLVTGTYQLTITDANSCQQTASVQVDQPATLLTLTTSTTPARCFNNRDGLASVTASGGGTAYHYQWSTGANTPSISGLAAGIYSVQVTDNKGCVKSTSVDISQPTLLSLTTSSTAVKCFGNNDGSAAVSASGSVGNYTYVWNTGGTTTSISSLTAGSYSVQVTDANGCRQSSVVEVTQPTRVLLTLQKDDVKCFGGNDGKVISTPTGGVGDYTYRWSTGATMPTLTGLVTGTYQLTVADGNSCQQTASIQIDQPTMVVLSISSTAAKCFQSADGAASVTVAGGVGNYTYRWSNGATNAIANNITAGTYSVDVADANGCTKTTSVEVTQPVAIVLTTKNTAATCFQSSDGSASVAATGGVGTYTYRWSTGATTPDISGINAGTYQVAVTDANSCVRTASVDINQPTQLMLAMSSTTVKCFGGNTGTATVLASGSVGDYTYRWNTGATTSAITSLTVGNYQVSVTDRNNCQQLASVEVKQPTQLVFSLEKENVKCFGGSDGKIILSATGGVGGYQVISNGTTTAFTGGGQHVVTGLPPASYQLIVADANACQATAQTALIEQPKQAVAVTLAKASDPRGFGLTDGSISVEIAGGTPQYQTSWKNGVGTIIGAGQSTNGGAANELTQLGDETYTITIQDANYSLATQKEGCMATLTQKLTQPPKLTLVLKTTQPVSCFGRKDAQIQATADGGVPMSTTDKYSFTWQQQIGGTYSTLTHVGPTIQNLPAGNYLCIVTDKNDITQQTELRITEPTKLVANASGVTNNLCYNDQKGTAVVQMQGGTLPYRVDWSNGASGASLNNLKAGRYLAIVSDQNGCSAEVSVRIQEPTAVEVSVLKKQNPTCDTQCDGSIQTATKGGLSPYSFSWNNGQTGTSLANLCGGSYTLSVRDANGCQVTAPAVELIKPASKTLTVSSDRTICEGQTLQLDATQPGKNTYNWTLPAGTTSDKPQQTIAQAGQYAVTVTDSLGCSAQNTFTIRTAPLNSQLLFLIASQGIVNDTIVVVNVSSGDTQFEWLVPASARVLSKTSSRLTFVCPQAGTYTVGLRGSNGTCEAEISKTITIKASSGRRATVVEPTATAIVVYPNPTSGQFKVQVDFGIPTKSRLSIINIRSGQFMYTTQLNGQSSYEHLVDLPDVEPGIYIVQIATNTQQLTKRIIVTR</sequence>
<dbReference type="Gene3D" id="2.60.40.10">
    <property type="entry name" value="Immunoglobulins"/>
    <property type="match status" value="6"/>
</dbReference>
<comment type="caution">
    <text evidence="5">The sequence shown here is derived from an EMBL/GenBank/DDBJ whole genome shotgun (WGS) entry which is preliminary data.</text>
</comment>